<dbReference type="Gene3D" id="3.30.1370.130">
    <property type="match status" value="1"/>
</dbReference>
<comment type="similarity">
    <text evidence="5">Belongs to the bacterial secretin family.</text>
</comment>
<feature type="region of interest" description="Disordered" evidence="6">
    <location>
        <begin position="596"/>
        <end position="615"/>
    </location>
</feature>
<keyword evidence="2" id="KW-0813">Transport</keyword>
<reference evidence="9 10" key="2">
    <citation type="submission" date="2018-12" db="EMBL/GenBank/DDBJ databases">
        <title>The genome sequences of strain 502.</title>
        <authorList>
            <person name="Gao J."/>
            <person name="Sun J."/>
        </authorList>
    </citation>
    <scope>NUCLEOTIDE SEQUENCE [LARGE SCALE GENOMIC DNA]</scope>
    <source>
        <strain evidence="9 10">502</strain>
    </source>
</reference>
<dbReference type="Proteomes" id="UP000271137">
    <property type="component" value="Unassembled WGS sequence"/>
</dbReference>
<dbReference type="PRINTS" id="PR00811">
    <property type="entry name" value="BCTERIALGSPD"/>
</dbReference>
<dbReference type="InterPro" id="IPR050810">
    <property type="entry name" value="Bact_Secretion_Sys_Channel"/>
</dbReference>
<comment type="caution">
    <text evidence="8">The sequence shown here is derived from an EMBL/GenBank/DDBJ whole genome shotgun (WGS) entry which is preliminary data.</text>
</comment>
<proteinExistence type="inferred from homology"/>
<evidence type="ECO:0000313" key="11">
    <source>
        <dbReference type="Proteomes" id="UP000271590"/>
    </source>
</evidence>
<dbReference type="GO" id="GO:0015627">
    <property type="term" value="C:type II protein secretion system complex"/>
    <property type="evidence" value="ECO:0007669"/>
    <property type="project" value="TreeGrafter"/>
</dbReference>
<dbReference type="GO" id="GO:0009306">
    <property type="term" value="P:protein secretion"/>
    <property type="evidence" value="ECO:0007669"/>
    <property type="project" value="InterPro"/>
</dbReference>
<dbReference type="Pfam" id="PF00263">
    <property type="entry name" value="Secretin"/>
    <property type="match status" value="1"/>
</dbReference>
<gene>
    <name evidence="8" type="ORF">EH244_28600</name>
    <name evidence="9" type="ORF">EJO66_26365</name>
</gene>
<keyword evidence="3" id="KW-0472">Membrane</keyword>
<dbReference type="Gene3D" id="3.30.1370.120">
    <property type="match status" value="1"/>
</dbReference>
<protein>
    <recommendedName>
        <fullName evidence="7">Secretin/TonB short N-terminal domain-containing protein</fullName>
    </recommendedName>
</protein>
<evidence type="ECO:0000313" key="8">
    <source>
        <dbReference type="EMBL" id="RRH81595.1"/>
    </source>
</evidence>
<evidence type="ECO:0000256" key="1">
    <source>
        <dbReference type="ARBA" id="ARBA00004370"/>
    </source>
</evidence>
<keyword evidence="10" id="KW-1185">Reference proteome</keyword>
<accession>A0A3P3E544</accession>
<dbReference type="InterPro" id="IPR011662">
    <property type="entry name" value="Secretin/TonB_short_N"/>
</dbReference>
<dbReference type="SUPFAM" id="SSF48452">
    <property type="entry name" value="TPR-like"/>
    <property type="match status" value="1"/>
</dbReference>
<dbReference type="EMBL" id="RXFQ01000019">
    <property type="protein sequence ID" value="RSZ30591.1"/>
    <property type="molecule type" value="Genomic_DNA"/>
</dbReference>
<feature type="compositionally biased region" description="Polar residues" evidence="6">
    <location>
        <begin position="596"/>
        <end position="610"/>
    </location>
</feature>
<name>A0A3P3E544_9BURK</name>
<dbReference type="PRINTS" id="PR01032">
    <property type="entry name" value="PHAGEIV"/>
</dbReference>
<dbReference type="EMBL" id="RQXU01000029">
    <property type="protein sequence ID" value="RRH81595.1"/>
    <property type="molecule type" value="Genomic_DNA"/>
</dbReference>
<keyword evidence="4" id="KW-0998">Cell outer membrane</keyword>
<reference evidence="8 11" key="1">
    <citation type="submission" date="2018-11" db="EMBL/GenBank/DDBJ databases">
        <title>The genome of Variovorax sp T529.</title>
        <authorList>
            <person name="Gao J."/>
        </authorList>
    </citation>
    <scope>NUCLEOTIDE SEQUENCE [LARGE SCALE GENOMIC DNA]</scope>
    <source>
        <strain evidence="8 11">T529</strain>
    </source>
</reference>
<dbReference type="PANTHER" id="PTHR30332">
    <property type="entry name" value="PROBABLE GENERAL SECRETION PATHWAY PROTEIN D"/>
    <property type="match status" value="1"/>
</dbReference>
<comment type="subcellular location">
    <subcellularLocation>
        <location evidence="1">Membrane</location>
    </subcellularLocation>
</comment>
<evidence type="ECO:0000256" key="3">
    <source>
        <dbReference type="ARBA" id="ARBA00023136"/>
    </source>
</evidence>
<evidence type="ECO:0000313" key="9">
    <source>
        <dbReference type="EMBL" id="RSZ30591.1"/>
    </source>
</evidence>
<evidence type="ECO:0000256" key="2">
    <source>
        <dbReference type="ARBA" id="ARBA00022448"/>
    </source>
</evidence>
<dbReference type="InterPro" id="IPR004846">
    <property type="entry name" value="T2SS/T3SS_dom"/>
</dbReference>
<dbReference type="RefSeq" id="WP_124961677.1">
    <property type="nucleotide sequence ID" value="NZ_RQXU01000029.1"/>
</dbReference>
<evidence type="ECO:0000256" key="4">
    <source>
        <dbReference type="ARBA" id="ARBA00023237"/>
    </source>
</evidence>
<dbReference type="GO" id="GO:0019867">
    <property type="term" value="C:outer membrane"/>
    <property type="evidence" value="ECO:0007669"/>
    <property type="project" value="InterPro"/>
</dbReference>
<dbReference type="PANTHER" id="PTHR30332:SF17">
    <property type="entry name" value="TYPE IV PILIATION SYSTEM PROTEIN DR_0774-RELATED"/>
    <property type="match status" value="1"/>
</dbReference>
<feature type="domain" description="Secretin/TonB short N-terminal" evidence="7">
    <location>
        <begin position="211"/>
        <end position="262"/>
    </location>
</feature>
<dbReference type="InterPro" id="IPR038591">
    <property type="entry name" value="NolW-like_sf"/>
</dbReference>
<evidence type="ECO:0000256" key="6">
    <source>
        <dbReference type="SAM" id="MobiDB-lite"/>
    </source>
</evidence>
<evidence type="ECO:0000256" key="5">
    <source>
        <dbReference type="RuleBase" id="RU004003"/>
    </source>
</evidence>
<dbReference type="InterPro" id="IPR011990">
    <property type="entry name" value="TPR-like_helical_dom_sf"/>
</dbReference>
<evidence type="ECO:0000313" key="10">
    <source>
        <dbReference type="Proteomes" id="UP000271137"/>
    </source>
</evidence>
<dbReference type="InterPro" id="IPR001775">
    <property type="entry name" value="GspD/PilQ"/>
</dbReference>
<organism evidence="8 11">
    <name type="scientific">Variovorax beijingensis</name>
    <dbReference type="NCBI Taxonomy" id="2496117"/>
    <lineage>
        <taxon>Bacteria</taxon>
        <taxon>Pseudomonadati</taxon>
        <taxon>Pseudomonadota</taxon>
        <taxon>Betaproteobacteria</taxon>
        <taxon>Burkholderiales</taxon>
        <taxon>Comamonadaceae</taxon>
        <taxon>Variovorax</taxon>
    </lineage>
</organism>
<dbReference type="AlphaFoldDB" id="A0A3P3E544"/>
<dbReference type="SMART" id="SM00965">
    <property type="entry name" value="STN"/>
    <property type="match status" value="1"/>
</dbReference>
<dbReference type="PROSITE" id="PS51257">
    <property type="entry name" value="PROKAR_LIPOPROTEIN"/>
    <property type="match status" value="1"/>
</dbReference>
<sequence length="746" mass="81019">MKKNMSAPFVSPRLFVLPLLIGLLSGCAAYLEERRADQLLAEGNNDAALVMLGQLAKTDPTGYRLKYLQVRDGVLRDMLQKARRLAAERKSAGAEEGYRAMLRIDPQNEAALAGLAALERDTRESQQMGQASAALRNGDSAAAMRSLRSVLSENSSQPEAQRLLQGIELERNRGLTADPVLSEALKKPVTLELRDVGIQMVLEILSRTSGVNFVVDKDVKSDIKTTIFAKNTSVEDALNLVLRTSQLNKKILNESTLLIYADTDEKKRRYEDLVMRTFYLKNADPKKMQEMVKTLINPKSLYVDDRFKMMVVRDNLDVIAAIERLVATYDIADPEVLLEVEILEVNSNGLLNAGVQYPDRLGVSVFGKAGLAGQLTVNEIRNLNRDNFQLFLPDPLLVLNLKQTSSDAKTLANPRIRVTNRQKAKVLIGDKVPVITTTINQTSSASTESISYLDVGLKLEVVPEIHVNSEVTIAIDLEVSNVVKEIRSTTGLLAYQIGTRNASTMLRLRDGETQVLAGLLKDEQNNNSAGIPGLGTVPGVGRLFSNQTNTNGRSEIVLLITPRIVRAMPTPPAHVVEFPSGTADNASVRPMRLTPTGQYSGSDTQLTQGSGLSGMPGGIPAIPAVDLRVPDRVQLGVDFNVTVNHDAPYESIEFDLVLDQPGVELARPAKEAEGAQVQTAQAGQIIHVSGGKRTQPGAVVAVITMKAARMPASPVSISVQNLRVKGADGADLPAAVTLPKQFTVHR</sequence>
<dbReference type="Proteomes" id="UP000271590">
    <property type="component" value="Unassembled WGS sequence"/>
</dbReference>
<evidence type="ECO:0000259" key="7">
    <source>
        <dbReference type="SMART" id="SM00965"/>
    </source>
</evidence>